<comment type="caution">
    <text evidence="2">The sequence shown here is derived from an EMBL/GenBank/DDBJ whole genome shotgun (WGS) entry which is preliminary data.</text>
</comment>
<proteinExistence type="predicted"/>
<evidence type="ECO:0000313" key="3">
    <source>
        <dbReference type="Proteomes" id="UP000177907"/>
    </source>
</evidence>
<reference evidence="2 3" key="1">
    <citation type="journal article" date="2016" name="Nat. Commun.">
        <title>Thousands of microbial genomes shed light on interconnected biogeochemical processes in an aquifer system.</title>
        <authorList>
            <person name="Anantharaman K."/>
            <person name="Brown C.T."/>
            <person name="Hug L.A."/>
            <person name="Sharon I."/>
            <person name="Castelle C.J."/>
            <person name="Probst A.J."/>
            <person name="Thomas B.C."/>
            <person name="Singh A."/>
            <person name="Wilkins M.J."/>
            <person name="Karaoz U."/>
            <person name="Brodie E.L."/>
            <person name="Williams K.H."/>
            <person name="Hubbard S.S."/>
            <person name="Banfield J.F."/>
        </authorList>
    </citation>
    <scope>NUCLEOTIDE SEQUENCE [LARGE SCALE GENOMIC DNA]</scope>
</reference>
<name>A0A1F6NVW5_9BACT</name>
<keyword evidence="1" id="KW-0472">Membrane</keyword>
<keyword evidence="1" id="KW-0812">Transmembrane</keyword>
<gene>
    <name evidence="2" type="ORF">A3J93_02515</name>
</gene>
<feature type="transmembrane region" description="Helical" evidence="1">
    <location>
        <begin position="12"/>
        <end position="37"/>
    </location>
</feature>
<dbReference type="Proteomes" id="UP000177907">
    <property type="component" value="Unassembled WGS sequence"/>
</dbReference>
<dbReference type="InterPro" id="IPR008969">
    <property type="entry name" value="CarboxyPept-like_regulatory"/>
</dbReference>
<sequence>MPKIKSHQGFTLVEAVVASAIFLLFAIGIYSGLSLVFKIVYQSRIKILETALLSEELEVARNLPYESVGILNGVPVGALARTKTVTRNNLDFLITATVRNIDDAFDGTIGGSPNDTSPADYKLVEMSAICFGCGQAMPIKLSTMVSPRQLEGASSNGALFIEVFGEDGLPVAGADVHVANTDLNPDLIIDDTTDANGYLRIIDTPTGTLAYHITVSKDGYSSDYTVATSPAVPAPVKPPSNVNEQTVTDISFSIDLLGSINFNSVNATCVAVGNANFNMYGSEKMLSIDPDVYKYNQNFLTGGAGSIALNNLEFNDYHISATSGVYDIAGTIPPLPIVLHAGATQDVTAILQPHSANSLLVKVFDSGTGLPLSDASVRLTGGGGYDQTLSTGVGYLRQTDWSGGTGQVAYVIENKYFSDSGTINVSGATAGNVKLKKNGSKYYLSGNLESSTFDFGAPITLRNLVINPLTQPSQTGANSLKFQLATSNSSTPASWSFVGPDGTAGTYFTVANPTIPASLSDKRYLRYKAYLSTTNNNYTPILSELSITYTNSCTPPGQAFFSGLSASSYTVTVTRSGYANNAGQVDVVGNADTFVNMSTL</sequence>
<organism evidence="2 3">
    <name type="scientific">Candidatus Magasanikbacteria bacterium RIFOXYC2_FULL_42_28</name>
    <dbReference type="NCBI Taxonomy" id="1798704"/>
    <lineage>
        <taxon>Bacteria</taxon>
        <taxon>Candidatus Magasanikiibacteriota</taxon>
    </lineage>
</organism>
<dbReference type="SUPFAM" id="SSF49464">
    <property type="entry name" value="Carboxypeptidase regulatory domain-like"/>
    <property type="match status" value="1"/>
</dbReference>
<dbReference type="STRING" id="1798704.A3J93_02515"/>
<protein>
    <recommendedName>
        <fullName evidence="4">Carboxypeptidase regulatory-like domain-containing protein</fullName>
    </recommendedName>
</protein>
<evidence type="ECO:0000313" key="2">
    <source>
        <dbReference type="EMBL" id="OGH88021.1"/>
    </source>
</evidence>
<evidence type="ECO:0000256" key="1">
    <source>
        <dbReference type="SAM" id="Phobius"/>
    </source>
</evidence>
<dbReference type="Gene3D" id="2.60.40.1120">
    <property type="entry name" value="Carboxypeptidase-like, regulatory domain"/>
    <property type="match status" value="1"/>
</dbReference>
<evidence type="ECO:0008006" key="4">
    <source>
        <dbReference type="Google" id="ProtNLM"/>
    </source>
</evidence>
<dbReference type="AlphaFoldDB" id="A0A1F6NVW5"/>
<dbReference type="EMBL" id="MFQZ01000008">
    <property type="protein sequence ID" value="OGH88021.1"/>
    <property type="molecule type" value="Genomic_DNA"/>
</dbReference>
<dbReference type="InterPro" id="IPR012902">
    <property type="entry name" value="N_methyl_site"/>
</dbReference>
<accession>A0A1F6NVW5</accession>
<dbReference type="PROSITE" id="PS00409">
    <property type="entry name" value="PROKAR_NTER_METHYL"/>
    <property type="match status" value="1"/>
</dbReference>
<keyword evidence="1" id="KW-1133">Transmembrane helix</keyword>
<dbReference type="Pfam" id="PF07963">
    <property type="entry name" value="N_methyl"/>
    <property type="match status" value="1"/>
</dbReference>